<protein>
    <submittedName>
        <fullName evidence="3">Glutathione S-transferase family protein</fullName>
    </submittedName>
</protein>
<dbReference type="InterPro" id="IPR010987">
    <property type="entry name" value="Glutathione-S-Trfase_C-like"/>
</dbReference>
<gene>
    <name evidence="3" type="ORF">G3576_17760</name>
</gene>
<reference evidence="3 4" key="2">
    <citation type="submission" date="2020-03" db="EMBL/GenBank/DDBJ databases">
        <title>Roseomonas stagni sp. nov., isolated from pond water in Japan.</title>
        <authorList>
            <person name="Furuhata K."/>
            <person name="Miyamoto H."/>
            <person name="Goto K."/>
        </authorList>
    </citation>
    <scope>NUCLEOTIDE SEQUENCE [LARGE SCALE GENOMIC DNA]</scope>
    <source>
        <strain evidence="3 4">PeD5</strain>
    </source>
</reference>
<dbReference type="InterPro" id="IPR036282">
    <property type="entry name" value="Glutathione-S-Trfase_C_sf"/>
</dbReference>
<sequence>MTYILHGDIGSGSAMPEMALAEIGAPVDLRDVPLEGDHQLRAEYRAINPMGRLPTLVLPAQGGDGTVLTESLAILVTLADRHPEAGLLPPPGETARAVALRWMALLAGEFYPQVTRWDYPARFGYAPDQVEAARDNALAMGRDVLRIIEAHALPVAGGPFLLGARFSVADIALAVMSRWMKGREWVPVNLPRIQALAEAVAARPAIAPVWARHCLGRPG</sequence>
<name>A0A6M1LND1_9PROT</name>
<evidence type="ECO:0000313" key="4">
    <source>
        <dbReference type="Proteomes" id="UP000475385"/>
    </source>
</evidence>
<evidence type="ECO:0000259" key="1">
    <source>
        <dbReference type="PROSITE" id="PS50404"/>
    </source>
</evidence>
<dbReference type="SFLD" id="SFLDS00019">
    <property type="entry name" value="Glutathione_Transferase_(cytos"/>
    <property type="match status" value="1"/>
</dbReference>
<dbReference type="Gene3D" id="3.40.30.10">
    <property type="entry name" value="Glutaredoxin"/>
    <property type="match status" value="1"/>
</dbReference>
<comment type="caution">
    <text evidence="3">The sequence shown here is derived from an EMBL/GenBank/DDBJ whole genome shotgun (WGS) entry which is preliminary data.</text>
</comment>
<feature type="domain" description="GST C-terminal" evidence="2">
    <location>
        <begin position="92"/>
        <end position="219"/>
    </location>
</feature>
<dbReference type="InterPro" id="IPR004045">
    <property type="entry name" value="Glutathione_S-Trfase_N"/>
</dbReference>
<dbReference type="CDD" id="cd03188">
    <property type="entry name" value="GST_C_Beta"/>
    <property type="match status" value="1"/>
</dbReference>
<evidence type="ECO:0000259" key="2">
    <source>
        <dbReference type="PROSITE" id="PS50405"/>
    </source>
</evidence>
<dbReference type="RefSeq" id="WP_164695783.1">
    <property type="nucleotide sequence ID" value="NZ_JAAIKB010000007.1"/>
</dbReference>
<evidence type="ECO:0000313" key="3">
    <source>
        <dbReference type="EMBL" id="NGM21875.1"/>
    </source>
</evidence>
<keyword evidence="4" id="KW-1185">Reference proteome</keyword>
<dbReference type="PANTHER" id="PTHR44051:SF8">
    <property type="entry name" value="GLUTATHIONE S-TRANSFERASE GSTA"/>
    <property type="match status" value="1"/>
</dbReference>
<accession>A0A6M1LND1</accession>
<dbReference type="AlphaFoldDB" id="A0A6M1LND1"/>
<dbReference type="EMBL" id="JAAIKB010000007">
    <property type="protein sequence ID" value="NGM21875.1"/>
    <property type="molecule type" value="Genomic_DNA"/>
</dbReference>
<dbReference type="PROSITE" id="PS50405">
    <property type="entry name" value="GST_CTER"/>
    <property type="match status" value="1"/>
</dbReference>
<dbReference type="CDD" id="cd03057">
    <property type="entry name" value="GST_N_Beta"/>
    <property type="match status" value="1"/>
</dbReference>
<proteinExistence type="predicted"/>
<dbReference type="Pfam" id="PF13409">
    <property type="entry name" value="GST_N_2"/>
    <property type="match status" value="1"/>
</dbReference>
<dbReference type="InterPro" id="IPR040079">
    <property type="entry name" value="Glutathione_S-Trfase"/>
</dbReference>
<feature type="domain" description="GST N-terminal" evidence="1">
    <location>
        <begin position="1"/>
        <end position="86"/>
    </location>
</feature>
<dbReference type="SUPFAM" id="SSF52833">
    <property type="entry name" value="Thioredoxin-like"/>
    <property type="match status" value="1"/>
</dbReference>
<dbReference type="InterPro" id="IPR036249">
    <property type="entry name" value="Thioredoxin-like_sf"/>
</dbReference>
<organism evidence="3 4">
    <name type="scientific">Falsiroseomonas algicola</name>
    <dbReference type="NCBI Taxonomy" id="2716930"/>
    <lineage>
        <taxon>Bacteria</taxon>
        <taxon>Pseudomonadati</taxon>
        <taxon>Pseudomonadota</taxon>
        <taxon>Alphaproteobacteria</taxon>
        <taxon>Acetobacterales</taxon>
        <taxon>Roseomonadaceae</taxon>
        <taxon>Falsiroseomonas</taxon>
    </lineage>
</organism>
<dbReference type="Proteomes" id="UP000475385">
    <property type="component" value="Unassembled WGS sequence"/>
</dbReference>
<dbReference type="PANTHER" id="PTHR44051">
    <property type="entry name" value="GLUTATHIONE S-TRANSFERASE-RELATED"/>
    <property type="match status" value="1"/>
</dbReference>
<dbReference type="SUPFAM" id="SSF47616">
    <property type="entry name" value="GST C-terminal domain-like"/>
    <property type="match status" value="1"/>
</dbReference>
<dbReference type="PROSITE" id="PS50404">
    <property type="entry name" value="GST_NTER"/>
    <property type="match status" value="1"/>
</dbReference>
<dbReference type="Gene3D" id="1.20.1050.10">
    <property type="match status" value="1"/>
</dbReference>
<reference evidence="3 4" key="1">
    <citation type="submission" date="2020-02" db="EMBL/GenBank/DDBJ databases">
        <authorList>
            <person name="Kim H.M."/>
            <person name="Jeon C.O."/>
        </authorList>
    </citation>
    <scope>NUCLEOTIDE SEQUENCE [LARGE SCALE GENOMIC DNA]</scope>
    <source>
        <strain evidence="3 4">PeD5</strain>
    </source>
</reference>
<dbReference type="Pfam" id="PF13410">
    <property type="entry name" value="GST_C_2"/>
    <property type="match status" value="1"/>
</dbReference>